<evidence type="ECO:0000313" key="2">
    <source>
        <dbReference type="EMBL" id="CAI8018580.1"/>
    </source>
</evidence>
<dbReference type="Proteomes" id="UP001174909">
    <property type="component" value="Unassembled WGS sequence"/>
</dbReference>
<feature type="compositionally biased region" description="Polar residues" evidence="1">
    <location>
        <begin position="99"/>
        <end position="108"/>
    </location>
</feature>
<accession>A0AA35WLB8</accession>
<reference evidence="2" key="1">
    <citation type="submission" date="2023-03" db="EMBL/GenBank/DDBJ databases">
        <authorList>
            <person name="Steffen K."/>
            <person name="Cardenas P."/>
        </authorList>
    </citation>
    <scope>NUCLEOTIDE SEQUENCE</scope>
</reference>
<name>A0AA35WLB8_GEOBA</name>
<feature type="region of interest" description="Disordered" evidence="1">
    <location>
        <begin position="46"/>
        <end position="108"/>
    </location>
</feature>
<keyword evidence="3" id="KW-1185">Reference proteome</keyword>
<gene>
    <name evidence="2" type="ORF">GBAR_LOCUS11260</name>
</gene>
<comment type="caution">
    <text evidence="2">The sequence shown here is derived from an EMBL/GenBank/DDBJ whole genome shotgun (WGS) entry which is preliminary data.</text>
</comment>
<evidence type="ECO:0000256" key="1">
    <source>
        <dbReference type="SAM" id="MobiDB-lite"/>
    </source>
</evidence>
<organism evidence="2 3">
    <name type="scientific">Geodia barretti</name>
    <name type="common">Barrett's horny sponge</name>
    <dbReference type="NCBI Taxonomy" id="519541"/>
    <lineage>
        <taxon>Eukaryota</taxon>
        <taxon>Metazoa</taxon>
        <taxon>Porifera</taxon>
        <taxon>Demospongiae</taxon>
        <taxon>Heteroscleromorpha</taxon>
        <taxon>Tetractinellida</taxon>
        <taxon>Astrophorina</taxon>
        <taxon>Geodiidae</taxon>
        <taxon>Geodia</taxon>
    </lineage>
</organism>
<dbReference type="AlphaFoldDB" id="A0AA35WLB8"/>
<proteinExistence type="predicted"/>
<evidence type="ECO:0000313" key="3">
    <source>
        <dbReference type="Proteomes" id="UP001174909"/>
    </source>
</evidence>
<sequence>MAEVKSADQETALRPELSLGYRHRYNGPRDYGKVIELLRGNLVEPVTPTSQHATPLIQDLDIPSTTGKERSEVRDKERELKQTTWRTREIIEKRKPRPSDNQTDTNNN</sequence>
<feature type="compositionally biased region" description="Basic and acidic residues" evidence="1">
    <location>
        <begin position="67"/>
        <end position="93"/>
    </location>
</feature>
<protein>
    <submittedName>
        <fullName evidence="2">Uncharacterized protein</fullName>
    </submittedName>
</protein>
<dbReference type="EMBL" id="CASHTH010001698">
    <property type="protein sequence ID" value="CAI8018580.1"/>
    <property type="molecule type" value="Genomic_DNA"/>
</dbReference>
<feature type="region of interest" description="Disordered" evidence="1">
    <location>
        <begin position="1"/>
        <end position="26"/>
    </location>
</feature>
<feature type="compositionally biased region" description="Basic and acidic residues" evidence="1">
    <location>
        <begin position="1"/>
        <end position="13"/>
    </location>
</feature>